<dbReference type="PANTHER" id="PTHR34606:SF15">
    <property type="entry name" value="BON DOMAIN-CONTAINING PROTEIN"/>
    <property type="match status" value="1"/>
</dbReference>
<proteinExistence type="predicted"/>
<dbReference type="EMBL" id="PIPI01000005">
    <property type="protein sequence ID" value="RUO19472.1"/>
    <property type="molecule type" value="Genomic_DNA"/>
</dbReference>
<dbReference type="OrthoDB" id="9783990at2"/>
<reference evidence="3 4" key="1">
    <citation type="journal article" date="2011" name="Front. Microbiol.">
        <title>Genomic signatures of strain selection and enhancement in Bacillus atrophaeus var. globigii, a historical biowarfare simulant.</title>
        <authorList>
            <person name="Gibbons H.S."/>
            <person name="Broomall S.M."/>
            <person name="McNew L.A."/>
            <person name="Daligault H."/>
            <person name="Chapman C."/>
            <person name="Bruce D."/>
            <person name="Karavis M."/>
            <person name="Krepps M."/>
            <person name="McGregor P.A."/>
            <person name="Hong C."/>
            <person name="Park K.H."/>
            <person name="Akmal A."/>
            <person name="Feldman A."/>
            <person name="Lin J.S."/>
            <person name="Chang W.E."/>
            <person name="Higgs B.W."/>
            <person name="Demirev P."/>
            <person name="Lindquist J."/>
            <person name="Liem A."/>
            <person name="Fochler E."/>
            <person name="Read T.D."/>
            <person name="Tapia R."/>
            <person name="Johnson S."/>
            <person name="Bishop-Lilly K.A."/>
            <person name="Detter C."/>
            <person name="Han C."/>
            <person name="Sozhamannan S."/>
            <person name="Rosenzweig C.N."/>
            <person name="Skowronski E.W."/>
        </authorList>
    </citation>
    <scope>NUCLEOTIDE SEQUENCE [LARGE SCALE GENOMIC DNA]</scope>
    <source>
        <strain evidence="3 4">AK5</strain>
    </source>
</reference>
<evidence type="ECO:0000259" key="2">
    <source>
        <dbReference type="PROSITE" id="PS50914"/>
    </source>
</evidence>
<dbReference type="Gene3D" id="3.30.1340.30">
    <property type="match status" value="1"/>
</dbReference>
<feature type="domain" description="BON" evidence="2">
    <location>
        <begin position="43"/>
        <end position="111"/>
    </location>
</feature>
<evidence type="ECO:0000313" key="3">
    <source>
        <dbReference type="EMBL" id="RUO19472.1"/>
    </source>
</evidence>
<dbReference type="AlphaFoldDB" id="A0A432VST4"/>
<comment type="caution">
    <text evidence="3">The sequence shown here is derived from an EMBL/GenBank/DDBJ whole genome shotgun (WGS) entry which is preliminary data.</text>
</comment>
<dbReference type="InterPro" id="IPR007055">
    <property type="entry name" value="BON_dom"/>
</dbReference>
<feature type="domain" description="BON" evidence="2">
    <location>
        <begin position="120"/>
        <end position="187"/>
    </location>
</feature>
<evidence type="ECO:0000313" key="4">
    <source>
        <dbReference type="Proteomes" id="UP000288212"/>
    </source>
</evidence>
<feature type="signal peptide" evidence="1">
    <location>
        <begin position="1"/>
        <end position="20"/>
    </location>
</feature>
<accession>A0A432VST4</accession>
<dbReference type="Pfam" id="PF04972">
    <property type="entry name" value="BON"/>
    <property type="match status" value="2"/>
</dbReference>
<dbReference type="RefSeq" id="WP_126792940.1">
    <property type="nucleotide sequence ID" value="NZ_PIPI01000005.1"/>
</dbReference>
<keyword evidence="1" id="KW-0732">Signal</keyword>
<evidence type="ECO:0000256" key="1">
    <source>
        <dbReference type="SAM" id="SignalP"/>
    </source>
</evidence>
<protein>
    <submittedName>
        <fullName evidence="3">BON domain-containing protein</fullName>
    </submittedName>
</protein>
<name>A0A432VST4_9GAMM</name>
<gene>
    <name evidence="3" type="ORF">CWE06_08025</name>
</gene>
<dbReference type="InterPro" id="IPR051686">
    <property type="entry name" value="Lipoprotein_DolP"/>
</dbReference>
<feature type="chain" id="PRO_5019537636" evidence="1">
    <location>
        <begin position="21"/>
        <end position="189"/>
    </location>
</feature>
<dbReference type="PANTHER" id="PTHR34606">
    <property type="entry name" value="BON DOMAIN-CONTAINING PROTEIN"/>
    <property type="match status" value="1"/>
</dbReference>
<organism evidence="3 4">
    <name type="scientific">Aliidiomarina haloalkalitolerans</name>
    <dbReference type="NCBI Taxonomy" id="859059"/>
    <lineage>
        <taxon>Bacteria</taxon>
        <taxon>Pseudomonadati</taxon>
        <taxon>Pseudomonadota</taxon>
        <taxon>Gammaproteobacteria</taxon>
        <taxon>Alteromonadales</taxon>
        <taxon>Idiomarinaceae</taxon>
        <taxon>Aliidiomarina</taxon>
    </lineage>
</organism>
<dbReference type="PROSITE" id="PS50914">
    <property type="entry name" value="BON"/>
    <property type="match status" value="2"/>
</dbReference>
<dbReference type="Proteomes" id="UP000288212">
    <property type="component" value="Unassembled WGS sequence"/>
</dbReference>
<dbReference type="PROSITE" id="PS51257">
    <property type="entry name" value="PROKAR_LIPOPROTEIN"/>
    <property type="match status" value="1"/>
</dbReference>
<sequence length="189" mass="20886">MRKLLPLVLCLPLLSGCAAAVVGVAVGTTAVALDSREVGQQVDDSAIRLRIVGLLNRDQDFAQQRVRVISYNGDILLYGQVSQDSLKQKAETYARNTDGVVRIFNQIQVGEISTLRERADDSWITTRVKAELLRDQDHDLSGVKVVTEKREVFLMGIVTQAEADRAIHIARHVNRVNRVVNALIVADNS</sequence>
<keyword evidence="4" id="KW-1185">Reference proteome</keyword>